<keyword evidence="2" id="KW-1185">Reference proteome</keyword>
<protein>
    <submittedName>
        <fullName evidence="1">Uncharacterized protein</fullName>
    </submittedName>
</protein>
<accession>A0ABP8GPN9</accession>
<dbReference type="Proteomes" id="UP001501725">
    <property type="component" value="Unassembled WGS sequence"/>
</dbReference>
<evidence type="ECO:0000313" key="2">
    <source>
        <dbReference type="Proteomes" id="UP001501725"/>
    </source>
</evidence>
<reference evidence="2" key="1">
    <citation type="journal article" date="2019" name="Int. J. Syst. Evol. Microbiol.">
        <title>The Global Catalogue of Microorganisms (GCM) 10K type strain sequencing project: providing services to taxonomists for standard genome sequencing and annotation.</title>
        <authorList>
            <consortium name="The Broad Institute Genomics Platform"/>
            <consortium name="The Broad Institute Genome Sequencing Center for Infectious Disease"/>
            <person name="Wu L."/>
            <person name="Ma J."/>
        </authorList>
    </citation>
    <scope>NUCLEOTIDE SEQUENCE [LARGE SCALE GENOMIC DNA]</scope>
    <source>
        <strain evidence="2">JCM 17919</strain>
    </source>
</reference>
<gene>
    <name evidence="1" type="ORF">GCM10023184_17830</name>
</gene>
<name>A0ABP8GPN9_9BACT</name>
<proteinExistence type="predicted"/>
<comment type="caution">
    <text evidence="1">The sequence shown here is derived from an EMBL/GenBank/DDBJ whole genome shotgun (WGS) entry which is preliminary data.</text>
</comment>
<organism evidence="1 2">
    <name type="scientific">Flaviaesturariibacter amylovorans</name>
    <dbReference type="NCBI Taxonomy" id="1084520"/>
    <lineage>
        <taxon>Bacteria</taxon>
        <taxon>Pseudomonadati</taxon>
        <taxon>Bacteroidota</taxon>
        <taxon>Chitinophagia</taxon>
        <taxon>Chitinophagales</taxon>
        <taxon>Chitinophagaceae</taxon>
        <taxon>Flaviaestuariibacter</taxon>
    </lineage>
</organism>
<dbReference type="EMBL" id="BAABGY010000007">
    <property type="protein sequence ID" value="GAA4328120.1"/>
    <property type="molecule type" value="Genomic_DNA"/>
</dbReference>
<evidence type="ECO:0000313" key="1">
    <source>
        <dbReference type="EMBL" id="GAA4328120.1"/>
    </source>
</evidence>
<sequence length="284" mass="31751">MLVVCNVSLLSAQNLETTTLTATSSNAAFAPVTTALAVEAPATEKTAAKKSFSFSQRKSYFRLGERVVALQRQVTEKETPFVLVSLHNNENNVSTVARKYIAENGGEFFELLNGGERDIVFTLFEKEINVDPNCIFTPRGRNQDLSINRKTDIVISHQINGFAQFILNELPHEKALVSLHSNAPGEYSMDDYKKGGDRFRDAWMMHRNPAQPASDFFVTTSRPVYDLLKDKNYNVVLQSSRCGDDGSLAVFCGRTRRTYIGIETDRSNSAAQEEMIRVVSSLFE</sequence>